<dbReference type="AlphaFoldDB" id="A0A1H9D3F4"/>
<dbReference type="InterPro" id="IPR025582">
    <property type="entry name" value="YARHG_dom"/>
</dbReference>
<keyword evidence="1" id="KW-0732">Signal</keyword>
<dbReference type="Proteomes" id="UP000182360">
    <property type="component" value="Unassembled WGS sequence"/>
</dbReference>
<name>A0A1H9D3F4_9SPIR</name>
<evidence type="ECO:0000313" key="3">
    <source>
        <dbReference type="EMBL" id="SEQ07328.1"/>
    </source>
</evidence>
<accession>A0A1H9D3F4</accession>
<dbReference type="EMBL" id="FOFU01000002">
    <property type="protein sequence ID" value="SEQ07328.1"/>
    <property type="molecule type" value="Genomic_DNA"/>
</dbReference>
<feature type="domain" description="YARHG" evidence="2">
    <location>
        <begin position="240"/>
        <end position="338"/>
    </location>
</feature>
<organism evidence="3 4">
    <name type="scientific">Treponema bryantii</name>
    <dbReference type="NCBI Taxonomy" id="163"/>
    <lineage>
        <taxon>Bacteria</taxon>
        <taxon>Pseudomonadati</taxon>
        <taxon>Spirochaetota</taxon>
        <taxon>Spirochaetia</taxon>
        <taxon>Spirochaetales</taxon>
        <taxon>Treponemataceae</taxon>
        <taxon>Treponema</taxon>
    </lineage>
</organism>
<dbReference type="Gene3D" id="2.60.40.3680">
    <property type="match status" value="1"/>
</dbReference>
<evidence type="ECO:0000256" key="1">
    <source>
        <dbReference type="SAM" id="SignalP"/>
    </source>
</evidence>
<feature type="signal peptide" evidence="1">
    <location>
        <begin position="1"/>
        <end position="19"/>
    </location>
</feature>
<keyword evidence="4" id="KW-1185">Reference proteome</keyword>
<dbReference type="RefSeq" id="WP_074641563.1">
    <property type="nucleotide sequence ID" value="NZ_FOFU01000002.1"/>
</dbReference>
<dbReference type="Pfam" id="PF13308">
    <property type="entry name" value="YARHG"/>
    <property type="match status" value="1"/>
</dbReference>
<dbReference type="SMART" id="SM01324">
    <property type="entry name" value="YARHG"/>
    <property type="match status" value="1"/>
</dbReference>
<dbReference type="InterPro" id="IPR038434">
    <property type="entry name" value="YARHG_sf"/>
</dbReference>
<reference evidence="3 4" key="1">
    <citation type="submission" date="2016-10" db="EMBL/GenBank/DDBJ databases">
        <authorList>
            <person name="de Groot N.N."/>
        </authorList>
    </citation>
    <scope>NUCLEOTIDE SEQUENCE [LARGE SCALE GENOMIC DNA]</scope>
    <source>
        <strain evidence="3 4">B25</strain>
    </source>
</reference>
<evidence type="ECO:0000313" key="4">
    <source>
        <dbReference type="Proteomes" id="UP000182360"/>
    </source>
</evidence>
<proteinExistence type="predicted"/>
<sequence>MKKIIILFSLLFSVFSLYANDTYFFMAGGQLVPTKEGNVDVEMSEEIINIVLNPKDYEITVDFSFYNTGKDISLEIGFPFFCLGIGGEGTISDFKCWTNDVETSYTDYPIKKNWSSNEPTELENAYVRTIKFPSKKTTKTRISYKATYGREAPSYNIAKYLYGTGSSWKNAIGKMTVRIQSNLIYSSPIQLALPEEGSMKRVSDNVWEAVYTNIEPDEYTKCITIVMGNIFGDTGPRVLQKKRFVPCNVELTKQSLFWYTKPQLRLLRNAIYAFNGYPFKSKDLIELFEVECAEYGWFGFKEIDGKYKGYYPLDKNFSEDKLSDIEKYNVKLILEEEKSL</sequence>
<dbReference type="Gene3D" id="1.20.58.1690">
    <property type="match status" value="1"/>
</dbReference>
<protein>
    <submittedName>
        <fullName evidence="3">YARHG domain-containing protein</fullName>
    </submittedName>
</protein>
<feature type="chain" id="PRO_5010249304" evidence="1">
    <location>
        <begin position="20"/>
        <end position="340"/>
    </location>
</feature>
<evidence type="ECO:0000259" key="2">
    <source>
        <dbReference type="SMART" id="SM01324"/>
    </source>
</evidence>
<gene>
    <name evidence="3" type="ORF">SAMN04487977_102396</name>
</gene>